<dbReference type="Pfam" id="PF12224">
    <property type="entry name" value="Amidoligase_2"/>
    <property type="match status" value="1"/>
</dbReference>
<dbReference type="PATRIC" id="fig|999418.3.peg.4543"/>
<dbReference type="Proteomes" id="UP000006330">
    <property type="component" value="Unassembled WGS sequence"/>
</dbReference>
<dbReference type="RefSeq" id="WP_007657991.1">
    <property type="nucleotide sequence ID" value="NZ_JH976475.1"/>
</dbReference>
<protein>
    <recommendedName>
        <fullName evidence="3">Amidoligase enzyme</fullName>
    </recommendedName>
</protein>
<evidence type="ECO:0000313" key="2">
    <source>
        <dbReference type="Proteomes" id="UP000006330"/>
    </source>
</evidence>
<comment type="caution">
    <text evidence="1">The sequence shown here is derived from an EMBL/GenBank/DDBJ whole genome shotgun (WGS) entry which is preliminary data.</text>
</comment>
<dbReference type="PANTHER" id="PTHR36847:SF1">
    <property type="entry name" value="AMIDOLIGASE ENZYME"/>
    <property type="match status" value="1"/>
</dbReference>
<evidence type="ECO:0000313" key="1">
    <source>
        <dbReference type="EMBL" id="EKN09443.1"/>
    </source>
</evidence>
<organism evidence="1 2">
    <name type="scientific">Parabacteroides goldsteinii CL02T12C30</name>
    <dbReference type="NCBI Taxonomy" id="999418"/>
    <lineage>
        <taxon>Bacteria</taxon>
        <taxon>Pseudomonadati</taxon>
        <taxon>Bacteroidota</taxon>
        <taxon>Bacteroidia</taxon>
        <taxon>Bacteroidales</taxon>
        <taxon>Tannerellaceae</taxon>
        <taxon>Parabacteroides</taxon>
    </lineage>
</organism>
<gene>
    <name evidence="1" type="ORF">HMPREF1076_04472</name>
</gene>
<sequence>MEQQIANILAQTTTKTRKIQQLLMLGLTRRQVADLVTNGNYGFVQNVYARMNLAHQPEPTALPVLDYTFNRRFGIEIEAYNCRMDVLVDALREEGIQVSAENYNHTTRNHWKLVTDSSLSGNNTFELVSPVLEGQNGLKELKKVCWVLDACGVKVNASCGLHIHFDAANFSLQTWKNIAISYKHIESVIDKFMPESRRNNNYCRSLRNITEQKINNAQSIENLQQVAFENTRYFKVNPQSYSRHKTIEFRQHAGSINYDKISNWVLFLNGLVTFAQQQPIASGTVLNDIPFLSDEQKSFFRLRTKKLNS</sequence>
<dbReference type="OrthoDB" id="5380364at2"/>
<accession>K6A176</accession>
<dbReference type="HOGENOM" id="CLU_1010610_0_0_10"/>
<dbReference type="EMBL" id="AGZO01000031">
    <property type="protein sequence ID" value="EKN09443.1"/>
    <property type="molecule type" value="Genomic_DNA"/>
</dbReference>
<dbReference type="InterPro" id="IPR022025">
    <property type="entry name" value="Amidoligase_2"/>
</dbReference>
<name>K6A176_9BACT</name>
<reference evidence="1 2" key="1">
    <citation type="submission" date="2012-02" db="EMBL/GenBank/DDBJ databases">
        <title>The Genome Sequence of Parabacteroides goldsteinii CL02T12C30.</title>
        <authorList>
            <consortium name="The Broad Institute Genome Sequencing Platform"/>
            <person name="Earl A."/>
            <person name="Ward D."/>
            <person name="Feldgarden M."/>
            <person name="Gevers D."/>
            <person name="Zitomersky N.L."/>
            <person name="Coyne M.J."/>
            <person name="Comstock L.E."/>
            <person name="Young S.K."/>
            <person name="Zeng Q."/>
            <person name="Gargeya S."/>
            <person name="Fitzgerald M."/>
            <person name="Haas B."/>
            <person name="Abouelleil A."/>
            <person name="Alvarado L."/>
            <person name="Arachchi H.M."/>
            <person name="Berlin A."/>
            <person name="Chapman S.B."/>
            <person name="Gearin G."/>
            <person name="Goldberg J."/>
            <person name="Griggs A."/>
            <person name="Gujja S."/>
            <person name="Hansen M."/>
            <person name="Heiman D."/>
            <person name="Howarth C."/>
            <person name="Larimer J."/>
            <person name="Lui A."/>
            <person name="MacDonald P.J.P."/>
            <person name="McCowen C."/>
            <person name="Montmayeur A."/>
            <person name="Murphy C."/>
            <person name="Neiman D."/>
            <person name="Pearson M."/>
            <person name="Priest M."/>
            <person name="Roberts A."/>
            <person name="Saif S."/>
            <person name="Shea T."/>
            <person name="Sisk P."/>
            <person name="Stolte C."/>
            <person name="Sykes S."/>
            <person name="Wortman J."/>
            <person name="Nusbaum C."/>
            <person name="Birren B."/>
        </authorList>
    </citation>
    <scope>NUCLEOTIDE SEQUENCE [LARGE SCALE GENOMIC DNA]</scope>
    <source>
        <strain evidence="1 2">CL02T12C30</strain>
    </source>
</reference>
<proteinExistence type="predicted"/>
<dbReference type="AlphaFoldDB" id="K6A176"/>
<dbReference type="PANTHER" id="PTHR36847">
    <property type="entry name" value="AMIDOLIGASE ENZYME"/>
    <property type="match status" value="1"/>
</dbReference>
<evidence type="ECO:0008006" key="3">
    <source>
        <dbReference type="Google" id="ProtNLM"/>
    </source>
</evidence>